<accession>A0A7C6E9B7</accession>
<name>A0A7C6E9B7_UNCW3</name>
<dbReference type="EMBL" id="DTLI01000016">
    <property type="protein sequence ID" value="HHS51354.1"/>
    <property type="molecule type" value="Genomic_DNA"/>
</dbReference>
<evidence type="ECO:0000313" key="2">
    <source>
        <dbReference type="EMBL" id="HHS51354.1"/>
    </source>
</evidence>
<feature type="coiled-coil region" evidence="1">
    <location>
        <begin position="170"/>
        <end position="245"/>
    </location>
</feature>
<gene>
    <name evidence="2" type="ORF">ENW73_00600</name>
</gene>
<comment type="caution">
    <text evidence="2">The sequence shown here is derived from an EMBL/GenBank/DDBJ whole genome shotgun (WGS) entry which is preliminary data.</text>
</comment>
<evidence type="ECO:0008006" key="3">
    <source>
        <dbReference type="Google" id="ProtNLM"/>
    </source>
</evidence>
<evidence type="ECO:0000256" key="1">
    <source>
        <dbReference type="SAM" id="Coils"/>
    </source>
</evidence>
<protein>
    <recommendedName>
        <fullName evidence="3">DUF3102 domain-containing protein</fullName>
    </recommendedName>
</protein>
<sequence>MSQDLIPDKDLKRAYELCSIITEGLKKQIKGIQGILEVGAALKELHDNKFYKKLGYQNFEECTLELWEMSRENAYRYIQIIERFPADFVTRVLQIDKSLSFKRLYQLSVSFGQIPETLQALSVQDIERLRDMPDSEFEKEMKLLRGYNRSRDGGRGPSDLERPYISRDRYRDQRRTIERLKEERDALKAEKAELLKELELAQQNLSDAQRILKSEDRTKELVKINEVLTQKIAEYEKNIAESEIKKMNRKKATQLIYSLRFDILQLLIRARNEITIPNLEVWVWLDMTFTDIIADVERVREALASDYLEEIDKLPLIAGEGSAAALRLLSKEMYPDVEAALREIVGQPGIGIEIIDKNENSAK</sequence>
<dbReference type="AlphaFoldDB" id="A0A7C6E9B7"/>
<keyword evidence="1" id="KW-0175">Coiled coil</keyword>
<reference evidence="2" key="1">
    <citation type="journal article" date="2020" name="mSystems">
        <title>Genome- and Community-Level Interaction Insights into Carbon Utilization and Element Cycling Functions of Hydrothermarchaeota in Hydrothermal Sediment.</title>
        <authorList>
            <person name="Zhou Z."/>
            <person name="Liu Y."/>
            <person name="Xu W."/>
            <person name="Pan J."/>
            <person name="Luo Z.H."/>
            <person name="Li M."/>
        </authorList>
    </citation>
    <scope>NUCLEOTIDE SEQUENCE [LARGE SCALE GENOMIC DNA]</scope>
    <source>
        <strain evidence="2">SpSt-876</strain>
    </source>
</reference>
<organism evidence="2">
    <name type="scientific">candidate division WOR-3 bacterium</name>
    <dbReference type="NCBI Taxonomy" id="2052148"/>
    <lineage>
        <taxon>Bacteria</taxon>
        <taxon>Bacteria division WOR-3</taxon>
    </lineage>
</organism>
<proteinExistence type="predicted"/>